<proteinExistence type="predicted"/>
<reference evidence="3" key="2">
    <citation type="submission" date="2015-01" db="EMBL/GenBank/DDBJ databases">
        <title>Evolutionary Origins and Diversification of the Mycorrhizal Mutualists.</title>
        <authorList>
            <consortium name="DOE Joint Genome Institute"/>
            <consortium name="Mycorrhizal Genomics Consortium"/>
            <person name="Kohler A."/>
            <person name="Kuo A."/>
            <person name="Nagy L.G."/>
            <person name="Floudas D."/>
            <person name="Copeland A."/>
            <person name="Barry K.W."/>
            <person name="Cichocki N."/>
            <person name="Veneault-Fourrey C."/>
            <person name="LaButti K."/>
            <person name="Lindquist E.A."/>
            <person name="Lipzen A."/>
            <person name="Lundell T."/>
            <person name="Morin E."/>
            <person name="Murat C."/>
            <person name="Riley R."/>
            <person name="Ohm R."/>
            <person name="Sun H."/>
            <person name="Tunlid A."/>
            <person name="Henrissat B."/>
            <person name="Grigoriev I.V."/>
            <person name="Hibbett D.S."/>
            <person name="Martin F."/>
        </authorList>
    </citation>
    <scope>NUCLEOTIDE SEQUENCE [LARGE SCALE GENOMIC DNA]</scope>
    <source>
        <strain evidence="3">MUT 4182</strain>
    </source>
</reference>
<evidence type="ECO:0000313" key="3">
    <source>
        <dbReference type="Proteomes" id="UP000054248"/>
    </source>
</evidence>
<organism evidence="2 3">
    <name type="scientific">Tulasnella calospora MUT 4182</name>
    <dbReference type="NCBI Taxonomy" id="1051891"/>
    <lineage>
        <taxon>Eukaryota</taxon>
        <taxon>Fungi</taxon>
        <taxon>Dikarya</taxon>
        <taxon>Basidiomycota</taxon>
        <taxon>Agaricomycotina</taxon>
        <taxon>Agaricomycetes</taxon>
        <taxon>Cantharellales</taxon>
        <taxon>Tulasnellaceae</taxon>
        <taxon>Tulasnella</taxon>
    </lineage>
</organism>
<accession>A0A0C3LN90</accession>
<dbReference type="InterPro" id="IPR031728">
    <property type="entry name" value="GlcAase_C"/>
</dbReference>
<dbReference type="Proteomes" id="UP000054248">
    <property type="component" value="Unassembled WGS sequence"/>
</dbReference>
<evidence type="ECO:0000259" key="1">
    <source>
        <dbReference type="Pfam" id="PF16862"/>
    </source>
</evidence>
<reference evidence="2 3" key="1">
    <citation type="submission" date="2014-04" db="EMBL/GenBank/DDBJ databases">
        <authorList>
            <consortium name="DOE Joint Genome Institute"/>
            <person name="Kuo A."/>
            <person name="Girlanda M."/>
            <person name="Perotto S."/>
            <person name="Kohler A."/>
            <person name="Nagy L.G."/>
            <person name="Floudas D."/>
            <person name="Copeland A."/>
            <person name="Barry K.W."/>
            <person name="Cichocki N."/>
            <person name="Veneault-Fourrey C."/>
            <person name="LaButti K."/>
            <person name="Lindquist E.A."/>
            <person name="Lipzen A."/>
            <person name="Lundell T."/>
            <person name="Morin E."/>
            <person name="Murat C."/>
            <person name="Sun H."/>
            <person name="Tunlid A."/>
            <person name="Henrissat B."/>
            <person name="Grigoriev I.V."/>
            <person name="Hibbett D.S."/>
            <person name="Martin F."/>
            <person name="Nordberg H.P."/>
            <person name="Cantor M.N."/>
            <person name="Hua S.X."/>
        </authorList>
    </citation>
    <scope>NUCLEOTIDE SEQUENCE [LARGE SCALE GENOMIC DNA]</scope>
    <source>
        <strain evidence="2 3">MUT 4182</strain>
    </source>
</reference>
<protein>
    <recommendedName>
        <fullName evidence="1">Beta-glucuronidase C-terminal domain-containing protein</fullName>
    </recommendedName>
</protein>
<feature type="domain" description="Beta-glucuronidase C-terminal" evidence="1">
    <location>
        <begin position="26"/>
        <end position="134"/>
    </location>
</feature>
<dbReference type="HOGENOM" id="CLU_1504533_0_0_1"/>
<keyword evidence="3" id="KW-1185">Reference proteome</keyword>
<dbReference type="Pfam" id="PF16862">
    <property type="entry name" value="Glyco_hydro_79C"/>
    <property type="match status" value="1"/>
</dbReference>
<dbReference type="EMBL" id="KN823100">
    <property type="protein sequence ID" value="KIO22802.1"/>
    <property type="molecule type" value="Genomic_DNA"/>
</dbReference>
<dbReference type="OrthoDB" id="2796951at2759"/>
<gene>
    <name evidence="2" type="ORF">M407DRAFT_27677</name>
</gene>
<sequence length="179" mass="19715">MSEVMEEEGSQAMDLLLTRNSTHTHGYALYKNGQPIKLALFNYITDPSGANDAQVNYPQQLAEREGQEVRLYRWFNCTQVQSHVIDCFQLVISQTISDQFSSGGRLLQGREQTRTTQCNAGSCTVTFKVPQFALICLDNQDSIDPGLSAQTWPTSVTTKLQGTTVYSGALPTNNGRGGV</sequence>
<name>A0A0C3LN90_9AGAM</name>
<evidence type="ECO:0000313" key="2">
    <source>
        <dbReference type="EMBL" id="KIO22802.1"/>
    </source>
</evidence>
<dbReference type="AlphaFoldDB" id="A0A0C3LN90"/>